<keyword evidence="2" id="KW-1185">Reference proteome</keyword>
<proteinExistence type="predicted"/>
<evidence type="ECO:0000313" key="1">
    <source>
        <dbReference type="EMBL" id="KAJ2897938.1"/>
    </source>
</evidence>
<evidence type="ECO:0000313" key="2">
    <source>
        <dbReference type="Proteomes" id="UP001139981"/>
    </source>
</evidence>
<comment type="caution">
    <text evidence="1">The sequence shown here is derived from an EMBL/GenBank/DDBJ whole genome shotgun (WGS) entry which is preliminary data.</text>
</comment>
<organism evidence="1 2">
    <name type="scientific">Coemansia aciculifera</name>
    <dbReference type="NCBI Taxonomy" id="417176"/>
    <lineage>
        <taxon>Eukaryota</taxon>
        <taxon>Fungi</taxon>
        <taxon>Fungi incertae sedis</taxon>
        <taxon>Zoopagomycota</taxon>
        <taxon>Kickxellomycotina</taxon>
        <taxon>Kickxellomycetes</taxon>
        <taxon>Kickxellales</taxon>
        <taxon>Kickxellaceae</taxon>
        <taxon>Coemansia</taxon>
    </lineage>
</organism>
<sequence>MRDNAALLTKGSKVYAKKRKARKEQVEKVEFDPKARRTFLTGFHKRKLERRETAIAQAKAKEREEHLELRREKREQQKDLLAQRIMENKSYYGIDASDNGEEGDEDDDEAASGDSGAEDISAKRRRKGEDVAVLTGESLVTTVTVIKDFDPTRLEDEEVHLERKLTPQGLIKKIVGDVVKRSKQEEADSKAAAAAASKKPKKKKEKKFRYETKAKRSLKNTKDRAANKDRAIAQRSARNTKDKTASKRRR</sequence>
<gene>
    <name evidence="1" type="ORF">IWW38_001561</name>
</gene>
<dbReference type="EMBL" id="JANBVB010000086">
    <property type="protein sequence ID" value="KAJ2897938.1"/>
    <property type="molecule type" value="Genomic_DNA"/>
</dbReference>
<dbReference type="Proteomes" id="UP001139981">
    <property type="component" value="Unassembled WGS sequence"/>
</dbReference>
<protein>
    <submittedName>
        <fullName evidence="1">Uncharacterized protein</fullName>
    </submittedName>
</protein>
<accession>A0ACC1M5Z1</accession>
<name>A0ACC1M5Z1_9FUNG</name>
<reference evidence="1" key="1">
    <citation type="submission" date="2022-07" db="EMBL/GenBank/DDBJ databases">
        <title>Phylogenomic reconstructions and comparative analyses of Kickxellomycotina fungi.</title>
        <authorList>
            <person name="Reynolds N.K."/>
            <person name="Stajich J.E."/>
            <person name="Barry K."/>
            <person name="Grigoriev I.V."/>
            <person name="Crous P."/>
            <person name="Smith M.E."/>
        </authorList>
    </citation>
    <scope>NUCLEOTIDE SEQUENCE</scope>
    <source>
        <strain evidence="1">CBS 190363</strain>
    </source>
</reference>